<proteinExistence type="inferred from homology"/>
<dbReference type="PANTHER" id="PTHR30070">
    <property type="entry name" value="HEME EXPORTER PROTEIN B"/>
    <property type="match status" value="1"/>
</dbReference>
<dbReference type="AlphaFoldDB" id="A0A7C1FQI4"/>
<keyword evidence="6" id="KW-1133">Transmembrane helix</keyword>
<evidence type="ECO:0000256" key="2">
    <source>
        <dbReference type="ARBA" id="ARBA00010544"/>
    </source>
</evidence>
<evidence type="ECO:0000256" key="3">
    <source>
        <dbReference type="ARBA" id="ARBA00022448"/>
    </source>
</evidence>
<accession>A0A7C1FQI4</accession>
<evidence type="ECO:0000256" key="1">
    <source>
        <dbReference type="ARBA" id="ARBA00004141"/>
    </source>
</evidence>
<keyword evidence="5" id="KW-0201">Cytochrome c-type biogenesis</keyword>
<sequence>MSGWPRFVAIVQRDLLAEWRAREIVVGMLVMALLTLLVFNFAFDLAGAQRAASGAGAFWVAVVFATLLGLTRAVALERQEGAWEGLLLTPVDRSVIFLAKLVSMLLFVSLVELVALVVMATLFALPVFRPGVLFVTFLGTVGLCTLGTLFAVMTANVRAREVLLPALLFPLSVPVVIGAVRATTLELSGVGDEAGPWKSLLAGFAVLFFGIGALTFGATVEE</sequence>
<dbReference type="GO" id="GO:0015232">
    <property type="term" value="F:heme transmembrane transporter activity"/>
    <property type="evidence" value="ECO:0007669"/>
    <property type="project" value="InterPro"/>
</dbReference>
<dbReference type="Pfam" id="PF03379">
    <property type="entry name" value="CcmB"/>
    <property type="match status" value="1"/>
</dbReference>
<dbReference type="GO" id="GO:0005886">
    <property type="term" value="C:plasma membrane"/>
    <property type="evidence" value="ECO:0007669"/>
    <property type="project" value="TreeGrafter"/>
</dbReference>
<comment type="similarity">
    <text evidence="2">Belongs to the CcmB/CycW/HelB family.</text>
</comment>
<protein>
    <submittedName>
        <fullName evidence="8">Cytochrome C biogenesis protein</fullName>
    </submittedName>
</protein>
<comment type="caution">
    <text evidence="8">The sequence shown here is derived from an EMBL/GenBank/DDBJ whole genome shotgun (WGS) entry which is preliminary data.</text>
</comment>
<evidence type="ECO:0000256" key="6">
    <source>
        <dbReference type="ARBA" id="ARBA00022989"/>
    </source>
</evidence>
<evidence type="ECO:0000256" key="4">
    <source>
        <dbReference type="ARBA" id="ARBA00022692"/>
    </source>
</evidence>
<dbReference type="InterPro" id="IPR003544">
    <property type="entry name" value="Cyt_c_biogenesis_CcmB"/>
</dbReference>
<comment type="subcellular location">
    <subcellularLocation>
        <location evidence="1">Membrane</location>
        <topology evidence="1">Multi-pass membrane protein</topology>
    </subcellularLocation>
</comment>
<keyword evidence="3" id="KW-0813">Transport</keyword>
<keyword evidence="7" id="KW-0472">Membrane</keyword>
<dbReference type="GO" id="GO:1903607">
    <property type="term" value="P:cytochrome c biosynthetic process"/>
    <property type="evidence" value="ECO:0007669"/>
    <property type="project" value="TreeGrafter"/>
</dbReference>
<evidence type="ECO:0000256" key="5">
    <source>
        <dbReference type="ARBA" id="ARBA00022748"/>
    </source>
</evidence>
<evidence type="ECO:0000256" key="7">
    <source>
        <dbReference type="ARBA" id="ARBA00023136"/>
    </source>
</evidence>
<dbReference type="PANTHER" id="PTHR30070:SF1">
    <property type="entry name" value="CYTOCHROME C BIOGENESIS B-RELATED"/>
    <property type="match status" value="1"/>
</dbReference>
<reference evidence="8" key="1">
    <citation type="journal article" date="2020" name="mSystems">
        <title>Genome- and Community-Level Interaction Insights into Carbon Utilization and Element Cycling Functions of Hydrothermarchaeota in Hydrothermal Sediment.</title>
        <authorList>
            <person name="Zhou Z."/>
            <person name="Liu Y."/>
            <person name="Xu W."/>
            <person name="Pan J."/>
            <person name="Luo Z.H."/>
            <person name="Li M."/>
        </authorList>
    </citation>
    <scope>NUCLEOTIDE SEQUENCE [LARGE SCALE GENOMIC DNA]</scope>
    <source>
        <strain evidence="8">SpSt-222</strain>
    </source>
</reference>
<evidence type="ECO:0000313" key="8">
    <source>
        <dbReference type="EMBL" id="HEF65830.1"/>
    </source>
</evidence>
<keyword evidence="4" id="KW-0812">Transmembrane</keyword>
<name>A0A7C1FQI4_THERO</name>
<gene>
    <name evidence="8" type="ORF">ENP47_09570</name>
</gene>
<dbReference type="PRINTS" id="PR01414">
    <property type="entry name" value="CCMBBIOGNSIS"/>
</dbReference>
<dbReference type="GO" id="GO:0017004">
    <property type="term" value="P:cytochrome complex assembly"/>
    <property type="evidence" value="ECO:0007669"/>
    <property type="project" value="UniProtKB-KW"/>
</dbReference>
<organism evidence="8">
    <name type="scientific">Thermomicrobium roseum</name>
    <dbReference type="NCBI Taxonomy" id="500"/>
    <lineage>
        <taxon>Bacteria</taxon>
        <taxon>Pseudomonadati</taxon>
        <taxon>Thermomicrobiota</taxon>
        <taxon>Thermomicrobia</taxon>
        <taxon>Thermomicrobiales</taxon>
        <taxon>Thermomicrobiaceae</taxon>
        <taxon>Thermomicrobium</taxon>
    </lineage>
</organism>
<dbReference type="EMBL" id="DSJL01000011">
    <property type="protein sequence ID" value="HEF65830.1"/>
    <property type="molecule type" value="Genomic_DNA"/>
</dbReference>